<sequence>MKRILVVVAVFLAATAEAQPEPDAVRMSSEAPRPAPALWVAPLFSLTLTPFAASQGATLLMVPVGVNLPVSATREWVLELAPLFSHSRCEEAACSAFGLSLSAGMAWTLLSNDKGGGLFLQPKLVGLPSWVGGIRWKAAGAQLSLGLDVGYRLNLGPVFLAFVVGGSAGRGWNVPRNSSSLYTSFLDIPALHRTNKWVWDVNLNLVRIGANF</sequence>
<protein>
    <recommendedName>
        <fullName evidence="4">Lipoprotein</fullName>
    </recommendedName>
</protein>
<dbReference type="AlphaFoldDB" id="A0A250INF5"/>
<keyword evidence="1" id="KW-0732">Signal</keyword>
<proteinExistence type="predicted"/>
<organism evidence="2 3">
    <name type="scientific">Melittangium boletus DSM 14713</name>
    <dbReference type="NCBI Taxonomy" id="1294270"/>
    <lineage>
        <taxon>Bacteria</taxon>
        <taxon>Pseudomonadati</taxon>
        <taxon>Myxococcota</taxon>
        <taxon>Myxococcia</taxon>
        <taxon>Myxococcales</taxon>
        <taxon>Cystobacterineae</taxon>
        <taxon>Archangiaceae</taxon>
        <taxon>Melittangium</taxon>
    </lineage>
</organism>
<feature type="chain" id="PRO_5012648348" description="Lipoprotein" evidence="1">
    <location>
        <begin position="19"/>
        <end position="212"/>
    </location>
</feature>
<dbReference type="KEGG" id="mbd:MEBOL_006770"/>
<keyword evidence="3" id="KW-1185">Reference proteome</keyword>
<dbReference type="OrthoDB" id="5383417at2"/>
<evidence type="ECO:0008006" key="4">
    <source>
        <dbReference type="Google" id="ProtNLM"/>
    </source>
</evidence>
<accession>A0A250INF5</accession>
<name>A0A250INF5_9BACT</name>
<gene>
    <name evidence="2" type="ORF">MEBOL_006770</name>
</gene>
<feature type="signal peptide" evidence="1">
    <location>
        <begin position="1"/>
        <end position="18"/>
    </location>
</feature>
<reference evidence="2 3" key="1">
    <citation type="submission" date="2017-06" db="EMBL/GenBank/DDBJ databases">
        <authorList>
            <person name="Kim H.J."/>
            <person name="Triplett B.A."/>
        </authorList>
    </citation>
    <scope>NUCLEOTIDE SEQUENCE [LARGE SCALE GENOMIC DNA]</scope>
    <source>
        <strain evidence="2 3">DSM 14713</strain>
    </source>
</reference>
<dbReference type="RefSeq" id="WP_095981348.1">
    <property type="nucleotide sequence ID" value="NZ_CP022163.1"/>
</dbReference>
<evidence type="ECO:0000313" key="3">
    <source>
        <dbReference type="Proteomes" id="UP000217289"/>
    </source>
</evidence>
<evidence type="ECO:0000256" key="1">
    <source>
        <dbReference type="SAM" id="SignalP"/>
    </source>
</evidence>
<dbReference type="Proteomes" id="UP000217289">
    <property type="component" value="Chromosome"/>
</dbReference>
<evidence type="ECO:0000313" key="2">
    <source>
        <dbReference type="EMBL" id="ATB33279.1"/>
    </source>
</evidence>
<dbReference type="EMBL" id="CP022163">
    <property type="protein sequence ID" value="ATB33279.1"/>
    <property type="molecule type" value="Genomic_DNA"/>
</dbReference>